<gene>
    <name evidence="2" type="ORF">ACFSBT_08890</name>
</gene>
<protein>
    <submittedName>
        <fullName evidence="2">Uncharacterized protein</fullName>
    </submittedName>
</protein>
<dbReference type="Pfam" id="PF24352">
    <property type="entry name" value="DUF7512"/>
    <property type="match status" value="1"/>
</dbReference>
<dbReference type="Proteomes" id="UP001597187">
    <property type="component" value="Unassembled WGS sequence"/>
</dbReference>
<accession>A0ABD6AV02</accession>
<evidence type="ECO:0000313" key="3">
    <source>
        <dbReference type="Proteomes" id="UP001597187"/>
    </source>
</evidence>
<organism evidence="2 3">
    <name type="scientific">Halomarina rubra</name>
    <dbReference type="NCBI Taxonomy" id="2071873"/>
    <lineage>
        <taxon>Archaea</taxon>
        <taxon>Methanobacteriati</taxon>
        <taxon>Methanobacteriota</taxon>
        <taxon>Stenosarchaea group</taxon>
        <taxon>Halobacteria</taxon>
        <taxon>Halobacteriales</taxon>
        <taxon>Natronomonadaceae</taxon>
        <taxon>Halomarina</taxon>
    </lineage>
</organism>
<evidence type="ECO:0000313" key="2">
    <source>
        <dbReference type="EMBL" id="MFD1513392.1"/>
    </source>
</evidence>
<keyword evidence="3" id="KW-1185">Reference proteome</keyword>
<dbReference type="AlphaFoldDB" id="A0ABD6AV02"/>
<feature type="transmembrane region" description="Helical" evidence="1">
    <location>
        <begin position="12"/>
        <end position="31"/>
    </location>
</feature>
<dbReference type="InterPro" id="IPR055934">
    <property type="entry name" value="DUF7512"/>
</dbReference>
<comment type="caution">
    <text evidence="2">The sequence shown here is derived from an EMBL/GenBank/DDBJ whole genome shotgun (WGS) entry which is preliminary data.</text>
</comment>
<keyword evidence="1" id="KW-0472">Membrane</keyword>
<reference evidence="2 3" key="1">
    <citation type="journal article" date="2019" name="Int. J. Syst. Evol. Microbiol.">
        <title>The Global Catalogue of Microorganisms (GCM) 10K type strain sequencing project: providing services to taxonomists for standard genome sequencing and annotation.</title>
        <authorList>
            <consortium name="The Broad Institute Genomics Platform"/>
            <consortium name="The Broad Institute Genome Sequencing Center for Infectious Disease"/>
            <person name="Wu L."/>
            <person name="Ma J."/>
        </authorList>
    </citation>
    <scope>NUCLEOTIDE SEQUENCE [LARGE SCALE GENOMIC DNA]</scope>
    <source>
        <strain evidence="2 3">CGMCC 1.12563</strain>
    </source>
</reference>
<dbReference type="RefSeq" id="WP_250873345.1">
    <property type="nucleotide sequence ID" value="NZ_JALXFV010000003.1"/>
</dbReference>
<keyword evidence="1" id="KW-1133">Transmembrane helix</keyword>
<proteinExistence type="predicted"/>
<name>A0ABD6AV02_9EURY</name>
<evidence type="ECO:0000256" key="1">
    <source>
        <dbReference type="SAM" id="Phobius"/>
    </source>
</evidence>
<sequence length="49" mass="5151">MFGIETLGSTLQSVVLVGLVLVEALALYVGYGTLEEAVGERFVTAFTGE</sequence>
<dbReference type="EMBL" id="JBHUDC010000003">
    <property type="protein sequence ID" value="MFD1513392.1"/>
    <property type="molecule type" value="Genomic_DNA"/>
</dbReference>
<keyword evidence="1" id="KW-0812">Transmembrane</keyword>